<dbReference type="Gene3D" id="1.10.150.130">
    <property type="match status" value="1"/>
</dbReference>
<dbReference type="CDD" id="cd00796">
    <property type="entry name" value="INT_Rci_Hp1_C"/>
    <property type="match status" value="1"/>
</dbReference>
<dbReference type="EMBL" id="GG693862">
    <property type="protein sequence ID" value="EES53439.1"/>
    <property type="molecule type" value="Genomic_DNA"/>
</dbReference>
<dbReference type="InterPro" id="IPR044068">
    <property type="entry name" value="CB"/>
</dbReference>
<gene>
    <name evidence="8" type="ORF">UBAL3_78920029</name>
</gene>
<proteinExistence type="inferred from homology"/>
<dbReference type="SUPFAM" id="SSF56349">
    <property type="entry name" value="DNA breaking-rejoining enzymes"/>
    <property type="match status" value="1"/>
</dbReference>
<evidence type="ECO:0000256" key="2">
    <source>
        <dbReference type="ARBA" id="ARBA00022908"/>
    </source>
</evidence>
<dbReference type="Gene3D" id="1.10.443.10">
    <property type="entry name" value="Intergrase catalytic core"/>
    <property type="match status" value="1"/>
</dbReference>
<dbReference type="AlphaFoldDB" id="C6HV65"/>
<reference evidence="8 9" key="1">
    <citation type="journal article" date="2009" name="Appl. Environ. Microbiol.">
        <title>Community genomic and proteomic analyses of chemoautotrophic iron-oxidizing "Leptospirillum rubarum" (Group II) and "Leptospirillum ferrodiazotrophum" (Group III) bacteria in acid mine drainage biofilms.</title>
        <authorList>
            <person name="Goltsman D.S."/>
            <person name="Denef V.J."/>
            <person name="Singer S.W."/>
            <person name="VerBerkmoes N.C."/>
            <person name="Lefsrud M."/>
            <person name="Mueller R.S."/>
            <person name="Dick G.J."/>
            <person name="Sun C.L."/>
            <person name="Wheeler K.E."/>
            <person name="Zemla A."/>
            <person name="Baker B.J."/>
            <person name="Hauser L."/>
            <person name="Land M."/>
            <person name="Shah M.B."/>
            <person name="Thelen M.P."/>
            <person name="Hettich R.L."/>
            <person name="Banfield J.F."/>
        </authorList>
    </citation>
    <scope>NUCLEOTIDE SEQUENCE [LARGE SCALE GENOMIC DNA]</scope>
</reference>
<keyword evidence="9" id="KW-1185">Reference proteome</keyword>
<feature type="domain" description="Tyr recombinase" evidence="6">
    <location>
        <begin position="154"/>
        <end position="322"/>
    </location>
</feature>
<dbReference type="GO" id="GO:0015074">
    <property type="term" value="P:DNA integration"/>
    <property type="evidence" value="ECO:0007669"/>
    <property type="project" value="UniProtKB-KW"/>
</dbReference>
<dbReference type="InterPro" id="IPR011010">
    <property type="entry name" value="DNA_brk_join_enz"/>
</dbReference>
<dbReference type="PANTHER" id="PTHR30349:SF64">
    <property type="entry name" value="PROPHAGE INTEGRASE INTD-RELATED"/>
    <property type="match status" value="1"/>
</dbReference>
<evidence type="ECO:0000256" key="5">
    <source>
        <dbReference type="PROSITE-ProRule" id="PRU01248"/>
    </source>
</evidence>
<dbReference type="InterPro" id="IPR050090">
    <property type="entry name" value="Tyrosine_recombinase_XerCD"/>
</dbReference>
<keyword evidence="3 5" id="KW-0238">DNA-binding</keyword>
<dbReference type="Pfam" id="PF00589">
    <property type="entry name" value="Phage_integrase"/>
    <property type="match status" value="1"/>
</dbReference>
<evidence type="ECO:0000256" key="3">
    <source>
        <dbReference type="ARBA" id="ARBA00023125"/>
    </source>
</evidence>
<dbReference type="GO" id="GO:0006310">
    <property type="term" value="P:DNA recombination"/>
    <property type="evidence" value="ECO:0007669"/>
    <property type="project" value="UniProtKB-KW"/>
</dbReference>
<dbReference type="InterPro" id="IPR010998">
    <property type="entry name" value="Integrase_recombinase_N"/>
</dbReference>
<name>C6HV65_9BACT</name>
<dbReference type="InterPro" id="IPR002104">
    <property type="entry name" value="Integrase_catalytic"/>
</dbReference>
<accession>C6HV65</accession>
<sequence length="337" mass="39075">MLFKRKDSPIWWVSFTVRGRRTRCSAGTTDKAQALELHDRWKSEAWREISLKEKPKLGWKEAALKWLEVKSAKATIHDDEAHLLFIQNFWKGKKLSEIGKEEIDSLKVKKKATGVSNATVNRMLSLVRAILRMSFKLGWIESVPPVELMPEPKKRIRWLTKEEAAKLLSYLPEHQERIARFALLTGLRQGNILGLEWSQVDLVRKVLWIHADQAKGRKAIGIPLPDAAVTLLRELSGQHPQWVFTYKGNRINQVNTLAWRKALKKAGIENFRWHDLRHCWASWHIQDGTPLYALKELGGWESMDMVMRYSHMAPEHLAPYVQKKDIVTNLSRTLKVV</sequence>
<dbReference type="GO" id="GO:0003677">
    <property type="term" value="F:DNA binding"/>
    <property type="evidence" value="ECO:0007669"/>
    <property type="project" value="UniProtKB-UniRule"/>
</dbReference>
<protein>
    <submittedName>
        <fullName evidence="8">Putative phage integrase</fullName>
    </submittedName>
</protein>
<keyword evidence="2" id="KW-0229">DNA integration</keyword>
<dbReference type="Proteomes" id="UP000009374">
    <property type="component" value="Unassembled WGS sequence"/>
</dbReference>
<evidence type="ECO:0000313" key="9">
    <source>
        <dbReference type="Proteomes" id="UP000009374"/>
    </source>
</evidence>
<evidence type="ECO:0000313" key="8">
    <source>
        <dbReference type="EMBL" id="EES53439.1"/>
    </source>
</evidence>
<keyword evidence="4" id="KW-0233">DNA recombination</keyword>
<organism evidence="8 9">
    <name type="scientific">Leptospirillum ferrodiazotrophum</name>
    <dbReference type="NCBI Taxonomy" id="412449"/>
    <lineage>
        <taxon>Bacteria</taxon>
        <taxon>Pseudomonadati</taxon>
        <taxon>Nitrospirota</taxon>
        <taxon>Nitrospiria</taxon>
        <taxon>Nitrospirales</taxon>
        <taxon>Nitrospiraceae</taxon>
        <taxon>Leptospirillum</taxon>
    </lineage>
</organism>
<evidence type="ECO:0000259" key="6">
    <source>
        <dbReference type="PROSITE" id="PS51898"/>
    </source>
</evidence>
<feature type="domain" description="Core-binding (CB)" evidence="7">
    <location>
        <begin position="57"/>
        <end position="135"/>
    </location>
</feature>
<dbReference type="InterPro" id="IPR013762">
    <property type="entry name" value="Integrase-like_cat_sf"/>
</dbReference>
<dbReference type="PROSITE" id="PS51898">
    <property type="entry name" value="TYR_RECOMBINASE"/>
    <property type="match status" value="1"/>
</dbReference>
<comment type="similarity">
    <text evidence="1">Belongs to the 'phage' integrase family.</text>
</comment>
<evidence type="ECO:0000259" key="7">
    <source>
        <dbReference type="PROSITE" id="PS51900"/>
    </source>
</evidence>
<evidence type="ECO:0000256" key="1">
    <source>
        <dbReference type="ARBA" id="ARBA00008857"/>
    </source>
</evidence>
<evidence type="ECO:0000256" key="4">
    <source>
        <dbReference type="ARBA" id="ARBA00023172"/>
    </source>
</evidence>
<dbReference type="PROSITE" id="PS51900">
    <property type="entry name" value="CB"/>
    <property type="match status" value="1"/>
</dbReference>
<dbReference type="PANTHER" id="PTHR30349">
    <property type="entry name" value="PHAGE INTEGRASE-RELATED"/>
    <property type="match status" value="1"/>
</dbReference>